<evidence type="ECO:0000313" key="1">
    <source>
        <dbReference type="EMBL" id="JAD21792.1"/>
    </source>
</evidence>
<organism evidence="1">
    <name type="scientific">Arundo donax</name>
    <name type="common">Giant reed</name>
    <name type="synonym">Donax arundinaceus</name>
    <dbReference type="NCBI Taxonomy" id="35708"/>
    <lineage>
        <taxon>Eukaryota</taxon>
        <taxon>Viridiplantae</taxon>
        <taxon>Streptophyta</taxon>
        <taxon>Embryophyta</taxon>
        <taxon>Tracheophyta</taxon>
        <taxon>Spermatophyta</taxon>
        <taxon>Magnoliopsida</taxon>
        <taxon>Liliopsida</taxon>
        <taxon>Poales</taxon>
        <taxon>Poaceae</taxon>
        <taxon>PACMAD clade</taxon>
        <taxon>Arundinoideae</taxon>
        <taxon>Arundineae</taxon>
        <taxon>Arundo</taxon>
    </lineage>
</organism>
<reference evidence="1" key="2">
    <citation type="journal article" date="2015" name="Data Brief">
        <title>Shoot transcriptome of the giant reed, Arundo donax.</title>
        <authorList>
            <person name="Barrero R.A."/>
            <person name="Guerrero F.D."/>
            <person name="Moolhuijzen P."/>
            <person name="Goolsby J.A."/>
            <person name="Tidwell J."/>
            <person name="Bellgard S.E."/>
            <person name="Bellgard M.I."/>
        </authorList>
    </citation>
    <scope>NUCLEOTIDE SEQUENCE</scope>
    <source>
        <tissue evidence="1">Shoot tissue taken approximately 20 cm above the soil surface</tissue>
    </source>
</reference>
<dbReference type="AlphaFoldDB" id="A0A0A8YF33"/>
<dbReference type="EMBL" id="GBRH01276103">
    <property type="protein sequence ID" value="JAD21792.1"/>
    <property type="molecule type" value="Transcribed_RNA"/>
</dbReference>
<reference evidence="1" key="1">
    <citation type="submission" date="2014-09" db="EMBL/GenBank/DDBJ databases">
        <authorList>
            <person name="Magalhaes I.L.F."/>
            <person name="Oliveira U."/>
            <person name="Santos F.R."/>
            <person name="Vidigal T.H.D.A."/>
            <person name="Brescovit A.D."/>
            <person name="Santos A.J."/>
        </authorList>
    </citation>
    <scope>NUCLEOTIDE SEQUENCE</scope>
    <source>
        <tissue evidence="1">Shoot tissue taken approximately 20 cm above the soil surface</tissue>
    </source>
</reference>
<protein>
    <submittedName>
        <fullName evidence="1">Uncharacterized protein</fullName>
    </submittedName>
</protein>
<sequence>MLVRLGFENLRNARNL</sequence>
<proteinExistence type="predicted"/>
<name>A0A0A8YF33_ARUDO</name>
<accession>A0A0A8YF33</accession>